<protein>
    <recommendedName>
        <fullName evidence="1">LysM domain-containing protein</fullName>
    </recommendedName>
</protein>
<dbReference type="CDD" id="cd00118">
    <property type="entry name" value="LysM"/>
    <property type="match status" value="2"/>
</dbReference>
<dbReference type="Pfam" id="PF01464">
    <property type="entry name" value="SLT"/>
    <property type="match status" value="1"/>
</dbReference>
<sequence length="471" mass="55006">MYLYKLVIFLFILVNYSWASLIGANYNQRDMQILEDLQIKSSFITDYKLQKTYNNLLRKHNQNNYVRKLSDASLFVPKIKKILREEEIPSVFLYMAMAESDFTIDAKSNVKATGIWQFMSETGKHFDLNINLYVDERMDLVKSTKAATQYLKYLHKRFDKWYLAALAYNCGEGRVIEAITRATIDKYVQENPKEKNSSKIQEFRHTIYSYQRGREPFYKLNRVYKEIKDWDVSLDIDDFLRVQKNITRQYIPSESRMYIRKIIALGMMNNQSFITENDNAHLLNIGATSSVATIPVKGGLHLKSISTAVGIDYEEIKNLNKHLKLQIVPPYEKTYDIYIPYSRLARYQANKNLIKDSKYLVYIVKRGDSLHKIGNKYNISYKIIKDFNKLNTNILSLKQKLIIPISSNKSNSSNIKLAKANTKTTLIYKVKNGDTLYSIARKYNIDLKKLMSDNELKSNFINIGDKIVIKK</sequence>
<dbReference type="Gene3D" id="1.10.530.10">
    <property type="match status" value="1"/>
</dbReference>
<dbReference type="SMART" id="SM00257">
    <property type="entry name" value="LysM"/>
    <property type="match status" value="2"/>
</dbReference>
<dbReference type="InterPro" id="IPR008258">
    <property type="entry name" value="Transglycosylase_SLT_dom_1"/>
</dbReference>
<dbReference type="Proteomes" id="UP000221384">
    <property type="component" value="Unassembled WGS sequence"/>
</dbReference>
<dbReference type="InterPro" id="IPR018392">
    <property type="entry name" value="LysM"/>
</dbReference>
<dbReference type="Pfam" id="PF01476">
    <property type="entry name" value="LysM"/>
    <property type="match status" value="2"/>
</dbReference>
<dbReference type="EMBL" id="NWVW01000001">
    <property type="protein sequence ID" value="PHO11069.1"/>
    <property type="molecule type" value="Genomic_DNA"/>
</dbReference>
<dbReference type="InterPro" id="IPR023346">
    <property type="entry name" value="Lysozyme-like_dom_sf"/>
</dbReference>
<dbReference type="SUPFAM" id="SSF54106">
    <property type="entry name" value="LysM domain"/>
    <property type="match status" value="2"/>
</dbReference>
<feature type="domain" description="LysM" evidence="1">
    <location>
        <begin position="360"/>
        <end position="403"/>
    </location>
</feature>
<accession>A0ABX4LX77</accession>
<organism evidence="2 3">
    <name type="scientific">Malaciobacter canalis</name>
    <dbReference type="NCBI Taxonomy" id="1912871"/>
    <lineage>
        <taxon>Bacteria</taxon>
        <taxon>Pseudomonadati</taxon>
        <taxon>Campylobacterota</taxon>
        <taxon>Epsilonproteobacteria</taxon>
        <taxon>Campylobacterales</taxon>
        <taxon>Arcobacteraceae</taxon>
        <taxon>Malaciobacter</taxon>
    </lineage>
</organism>
<dbReference type="InterPro" id="IPR036779">
    <property type="entry name" value="LysM_dom_sf"/>
</dbReference>
<evidence type="ECO:0000313" key="3">
    <source>
        <dbReference type="Proteomes" id="UP000221384"/>
    </source>
</evidence>
<dbReference type="SUPFAM" id="SSF53955">
    <property type="entry name" value="Lysozyme-like"/>
    <property type="match status" value="1"/>
</dbReference>
<comment type="caution">
    <text evidence="2">The sequence shown here is derived from an EMBL/GenBank/DDBJ whole genome shotgun (WGS) entry which is preliminary data.</text>
</comment>
<dbReference type="PROSITE" id="PS51782">
    <property type="entry name" value="LYSM"/>
    <property type="match status" value="2"/>
</dbReference>
<evidence type="ECO:0000313" key="2">
    <source>
        <dbReference type="EMBL" id="PHO11069.1"/>
    </source>
</evidence>
<evidence type="ECO:0000259" key="1">
    <source>
        <dbReference type="PROSITE" id="PS51782"/>
    </source>
</evidence>
<reference evidence="2 3" key="1">
    <citation type="submission" date="2017-09" db="EMBL/GenBank/DDBJ databases">
        <authorList>
            <person name="Perez-Cataluna A."/>
            <person name="Figueras M.J."/>
            <person name="Salas-Masso N."/>
        </authorList>
    </citation>
    <scope>NUCLEOTIDE SEQUENCE [LARGE SCALE GENOMIC DNA]</scope>
    <source>
        <strain evidence="2 3">F138-33</strain>
    </source>
</reference>
<dbReference type="PANTHER" id="PTHR33734">
    <property type="entry name" value="LYSM DOMAIN-CONTAINING GPI-ANCHORED PROTEIN 2"/>
    <property type="match status" value="1"/>
</dbReference>
<name>A0ABX4LX77_9BACT</name>
<feature type="domain" description="LysM" evidence="1">
    <location>
        <begin position="426"/>
        <end position="469"/>
    </location>
</feature>
<dbReference type="PANTHER" id="PTHR33734:SF22">
    <property type="entry name" value="MEMBRANE-BOUND LYTIC MUREIN TRANSGLYCOSYLASE D"/>
    <property type="match status" value="1"/>
</dbReference>
<proteinExistence type="predicted"/>
<keyword evidence="3" id="KW-1185">Reference proteome</keyword>
<gene>
    <name evidence="2" type="ORF">CPG37_01080</name>
</gene>
<dbReference type="Gene3D" id="3.10.350.10">
    <property type="entry name" value="LysM domain"/>
    <property type="match status" value="2"/>
</dbReference>
<dbReference type="CDD" id="cd16894">
    <property type="entry name" value="MltD-like"/>
    <property type="match status" value="1"/>
</dbReference>